<dbReference type="EMBL" id="JAVREZ010000038">
    <property type="protein sequence ID" value="MDT0488132.1"/>
    <property type="molecule type" value="Genomic_DNA"/>
</dbReference>
<dbReference type="Proteomes" id="UP001183824">
    <property type="component" value="Unassembled WGS sequence"/>
</dbReference>
<evidence type="ECO:0000256" key="3">
    <source>
        <dbReference type="ARBA" id="ARBA00023163"/>
    </source>
</evidence>
<feature type="region of interest" description="Disordered" evidence="4">
    <location>
        <begin position="1"/>
        <end position="22"/>
    </location>
</feature>
<dbReference type="InterPro" id="IPR010982">
    <property type="entry name" value="Lambda_DNA-bd_dom_sf"/>
</dbReference>
<evidence type="ECO:0000256" key="4">
    <source>
        <dbReference type="SAM" id="MobiDB-lite"/>
    </source>
</evidence>
<dbReference type="RefSeq" id="WP_311720722.1">
    <property type="nucleotide sequence ID" value="NZ_JAVREZ010000038.1"/>
</dbReference>
<evidence type="ECO:0000256" key="2">
    <source>
        <dbReference type="ARBA" id="ARBA00023125"/>
    </source>
</evidence>
<keyword evidence="1" id="KW-0805">Transcription regulation</keyword>
<feature type="region of interest" description="Disordered" evidence="4">
    <location>
        <begin position="31"/>
        <end position="50"/>
    </location>
</feature>
<keyword evidence="7" id="KW-1185">Reference proteome</keyword>
<dbReference type="SMART" id="SM00354">
    <property type="entry name" value="HTH_LACI"/>
    <property type="match status" value="1"/>
</dbReference>
<feature type="compositionally biased region" description="Polar residues" evidence="4">
    <location>
        <begin position="1"/>
        <end position="15"/>
    </location>
</feature>
<gene>
    <name evidence="6" type="ORF">RNB18_49640</name>
</gene>
<dbReference type="CDD" id="cd01392">
    <property type="entry name" value="HTH_LacI"/>
    <property type="match status" value="1"/>
</dbReference>
<comment type="caution">
    <text evidence="6">The sequence shown here is derived from an EMBL/GenBank/DDBJ whole genome shotgun (WGS) entry which is preliminary data.</text>
</comment>
<feature type="region of interest" description="Disordered" evidence="4">
    <location>
        <begin position="89"/>
        <end position="116"/>
    </location>
</feature>
<keyword evidence="2 6" id="KW-0238">DNA-binding</keyword>
<organism evidence="6 7">
    <name type="scientific">Streptomyces doebereineriae</name>
    <dbReference type="NCBI Taxonomy" id="3075528"/>
    <lineage>
        <taxon>Bacteria</taxon>
        <taxon>Bacillati</taxon>
        <taxon>Actinomycetota</taxon>
        <taxon>Actinomycetes</taxon>
        <taxon>Kitasatosporales</taxon>
        <taxon>Streptomycetaceae</taxon>
        <taxon>Streptomyces</taxon>
    </lineage>
</organism>
<proteinExistence type="predicted"/>
<dbReference type="PANTHER" id="PTHR30146">
    <property type="entry name" value="LACI-RELATED TRANSCRIPTIONAL REPRESSOR"/>
    <property type="match status" value="1"/>
</dbReference>
<dbReference type="PANTHER" id="PTHR30146:SF109">
    <property type="entry name" value="HTH-TYPE TRANSCRIPTIONAL REGULATOR GALS"/>
    <property type="match status" value="1"/>
</dbReference>
<evidence type="ECO:0000313" key="7">
    <source>
        <dbReference type="Proteomes" id="UP001183824"/>
    </source>
</evidence>
<dbReference type="PROSITE" id="PS50932">
    <property type="entry name" value="HTH_LACI_2"/>
    <property type="match status" value="1"/>
</dbReference>
<sequence length="116" mass="11983">MHVTGHTSFDGQTAPSPGRRGPVAIHDVAQAAGVSHQPVSRVINGRPNVKDENRGRLEAAARALGSRRNAPTFALVGGVSRAVTVVTSKDTGRKKSAHVPAEPTLVHRGSAGPRGS</sequence>
<feature type="domain" description="HTH lacI-type" evidence="5">
    <location>
        <begin position="23"/>
        <end position="77"/>
    </location>
</feature>
<evidence type="ECO:0000256" key="1">
    <source>
        <dbReference type="ARBA" id="ARBA00023015"/>
    </source>
</evidence>
<name>A0ABU2VRF8_9ACTN</name>
<evidence type="ECO:0000259" key="5">
    <source>
        <dbReference type="PROSITE" id="PS50932"/>
    </source>
</evidence>
<dbReference type="Gene3D" id="1.10.260.40">
    <property type="entry name" value="lambda repressor-like DNA-binding domains"/>
    <property type="match status" value="1"/>
</dbReference>
<protein>
    <submittedName>
        <fullName evidence="6">LacI family DNA-binding transcriptional regulator</fullName>
    </submittedName>
</protein>
<dbReference type="InterPro" id="IPR000843">
    <property type="entry name" value="HTH_LacI"/>
</dbReference>
<accession>A0ABU2VRF8</accession>
<dbReference type="SUPFAM" id="SSF47413">
    <property type="entry name" value="lambda repressor-like DNA-binding domains"/>
    <property type="match status" value="1"/>
</dbReference>
<evidence type="ECO:0000313" key="6">
    <source>
        <dbReference type="EMBL" id="MDT0488132.1"/>
    </source>
</evidence>
<dbReference type="Pfam" id="PF00356">
    <property type="entry name" value="LacI"/>
    <property type="match status" value="1"/>
</dbReference>
<keyword evidence="3" id="KW-0804">Transcription</keyword>
<dbReference type="GO" id="GO:0003677">
    <property type="term" value="F:DNA binding"/>
    <property type="evidence" value="ECO:0007669"/>
    <property type="project" value="UniProtKB-KW"/>
</dbReference>
<reference evidence="7" key="1">
    <citation type="submission" date="2023-07" db="EMBL/GenBank/DDBJ databases">
        <title>30 novel species of actinomycetes from the DSMZ collection.</title>
        <authorList>
            <person name="Nouioui I."/>
        </authorList>
    </citation>
    <scope>NUCLEOTIDE SEQUENCE [LARGE SCALE GENOMIC DNA]</scope>
    <source>
        <strain evidence="7">DSM 41640</strain>
    </source>
</reference>